<accession>A0A3S9P5H8</accession>
<gene>
    <name evidence="3" type="ORF">EI427_14840</name>
</gene>
<keyword evidence="2 3" id="KW-0808">Transferase</keyword>
<dbReference type="CDD" id="cd03789">
    <property type="entry name" value="GT9_LPS_heptosyltransferase"/>
    <property type="match status" value="1"/>
</dbReference>
<dbReference type="PANTHER" id="PTHR30160">
    <property type="entry name" value="TETRAACYLDISACCHARIDE 4'-KINASE-RELATED"/>
    <property type="match status" value="1"/>
</dbReference>
<dbReference type="AlphaFoldDB" id="A0A3S9P5H8"/>
<dbReference type="SUPFAM" id="SSF53756">
    <property type="entry name" value="UDP-Glycosyltransferase/glycogen phosphorylase"/>
    <property type="match status" value="1"/>
</dbReference>
<dbReference type="RefSeq" id="WP_126616037.1">
    <property type="nucleotide sequence ID" value="NZ_CP034562.1"/>
</dbReference>
<dbReference type="KEGG" id="fll:EI427_14840"/>
<evidence type="ECO:0000313" key="3">
    <source>
        <dbReference type="EMBL" id="AZQ63461.1"/>
    </source>
</evidence>
<keyword evidence="1" id="KW-0328">Glycosyltransferase</keyword>
<sequence length="347" mass="38380">MSKKILALRFSAMGDVAMTAPVMKEVLEQNPDTEIIMVSRPFLKPFFDNIPRMTFIGADLNGKHKGFGGLTNLFKELKKLGPYTAVADLHSVLRTFIIDGLFQSTGTKVYRIDKGRKGKKALTKPSKKKFEPLRSTPERYADVFRKIGLDVTLSNQLPSKGSPALKNAELELLGGKTQPWVGIAPFAQHEGKIWGEAKAVALAKMLQEKLNVKVLFFGGPGKEAEILEKCIKEVPNSVNLAGNIKLKEELDIIELLDLMVSMDSANMHMASLRGTECVSIWGATHHYAGFLGYGQSTENIVEISEKELPCRPCSVFGNKPCLRNDYACLDSITPEMVYHKIATALHK</sequence>
<dbReference type="Proteomes" id="UP000267268">
    <property type="component" value="Chromosome 1"/>
</dbReference>
<evidence type="ECO:0000256" key="1">
    <source>
        <dbReference type="ARBA" id="ARBA00022676"/>
    </source>
</evidence>
<dbReference type="Gene3D" id="3.40.50.2000">
    <property type="entry name" value="Glycogen Phosphorylase B"/>
    <property type="match status" value="2"/>
</dbReference>
<dbReference type="EMBL" id="CP034562">
    <property type="protein sequence ID" value="AZQ63461.1"/>
    <property type="molecule type" value="Genomic_DNA"/>
</dbReference>
<protein>
    <submittedName>
        <fullName evidence="3">Lipopolysaccharide heptosyltransferase family protein</fullName>
    </submittedName>
</protein>
<keyword evidence="4" id="KW-1185">Reference proteome</keyword>
<dbReference type="Pfam" id="PF01075">
    <property type="entry name" value="Glyco_transf_9"/>
    <property type="match status" value="1"/>
</dbReference>
<dbReference type="GO" id="GO:0008713">
    <property type="term" value="F:ADP-heptose-lipopolysaccharide heptosyltransferase activity"/>
    <property type="evidence" value="ECO:0007669"/>
    <property type="project" value="TreeGrafter"/>
</dbReference>
<evidence type="ECO:0000256" key="2">
    <source>
        <dbReference type="ARBA" id="ARBA00022679"/>
    </source>
</evidence>
<proteinExistence type="predicted"/>
<organism evidence="3 4">
    <name type="scientific">Flammeovirga pectinis</name>
    <dbReference type="NCBI Taxonomy" id="2494373"/>
    <lineage>
        <taxon>Bacteria</taxon>
        <taxon>Pseudomonadati</taxon>
        <taxon>Bacteroidota</taxon>
        <taxon>Cytophagia</taxon>
        <taxon>Cytophagales</taxon>
        <taxon>Flammeovirgaceae</taxon>
        <taxon>Flammeovirga</taxon>
    </lineage>
</organism>
<dbReference type="PANTHER" id="PTHR30160:SF22">
    <property type="entry name" value="LIPOPOLYSACCHARIDE CORE BIOSYNTHESIS PROTEIN"/>
    <property type="match status" value="1"/>
</dbReference>
<dbReference type="InterPro" id="IPR051199">
    <property type="entry name" value="LPS_LOS_Heptosyltrfase"/>
</dbReference>
<dbReference type="GO" id="GO:0005829">
    <property type="term" value="C:cytosol"/>
    <property type="evidence" value="ECO:0007669"/>
    <property type="project" value="TreeGrafter"/>
</dbReference>
<dbReference type="GO" id="GO:0009244">
    <property type="term" value="P:lipopolysaccharide core region biosynthetic process"/>
    <property type="evidence" value="ECO:0007669"/>
    <property type="project" value="TreeGrafter"/>
</dbReference>
<reference evidence="3 4" key="1">
    <citation type="submission" date="2018-12" db="EMBL/GenBank/DDBJ databases">
        <title>Flammeovirga pectinis sp. nov., isolated from the gut of the Korean scallop, Patinopecten yessoensis.</title>
        <authorList>
            <person name="Bae J.-W."/>
            <person name="Jeong Y.-S."/>
            <person name="Kang W."/>
        </authorList>
    </citation>
    <scope>NUCLEOTIDE SEQUENCE [LARGE SCALE GENOMIC DNA]</scope>
    <source>
        <strain evidence="3 4">L12M1</strain>
    </source>
</reference>
<evidence type="ECO:0000313" key="4">
    <source>
        <dbReference type="Proteomes" id="UP000267268"/>
    </source>
</evidence>
<name>A0A3S9P5H8_9BACT</name>
<dbReference type="InterPro" id="IPR002201">
    <property type="entry name" value="Glyco_trans_9"/>
</dbReference>
<dbReference type="OrthoDB" id="9768048at2"/>